<protein>
    <submittedName>
        <fullName evidence="1">Uncharacterized protein</fullName>
    </submittedName>
</protein>
<dbReference type="EMBL" id="JAROCA020000002">
    <property type="protein sequence ID" value="MDY0406762.1"/>
    <property type="molecule type" value="Genomic_DNA"/>
</dbReference>
<dbReference type="Proteomes" id="UP001228376">
    <property type="component" value="Unassembled WGS sequence"/>
</dbReference>
<evidence type="ECO:0000313" key="2">
    <source>
        <dbReference type="Proteomes" id="UP001228376"/>
    </source>
</evidence>
<keyword evidence="2" id="KW-1185">Reference proteome</keyword>
<organism evidence="1 2">
    <name type="scientific">Tigheibacillus jepli</name>
    <dbReference type="NCBI Taxonomy" id="3035914"/>
    <lineage>
        <taxon>Bacteria</taxon>
        <taxon>Bacillati</taxon>
        <taxon>Bacillota</taxon>
        <taxon>Bacilli</taxon>
        <taxon>Bacillales</taxon>
        <taxon>Bacillaceae</taxon>
        <taxon>Tigheibacillus</taxon>
    </lineage>
</organism>
<accession>A0ABU5CK72</accession>
<comment type="caution">
    <text evidence="1">The sequence shown here is derived from an EMBL/GenBank/DDBJ whole genome shotgun (WGS) entry which is preliminary data.</text>
</comment>
<reference evidence="1 2" key="1">
    <citation type="submission" date="2023-10" db="EMBL/GenBank/DDBJ databases">
        <title>179-bfca-hs.</title>
        <authorList>
            <person name="Miliotis G."/>
            <person name="Sengupta P."/>
            <person name="Hameed A."/>
            <person name="Chuvochina M."/>
            <person name="Mcdonagh F."/>
            <person name="Simpson A.C."/>
            <person name="Singh N.K."/>
            <person name="Rekha P.D."/>
            <person name="Raman K."/>
            <person name="Hugenholtz P."/>
            <person name="Venkateswaran K."/>
        </authorList>
    </citation>
    <scope>NUCLEOTIDE SEQUENCE [LARGE SCALE GENOMIC DNA]</scope>
    <source>
        <strain evidence="1 2">179-BFC-A-HS</strain>
    </source>
</reference>
<sequence>MLTKNDGDAAWTISLNKNFEVHADDSLPQKGDITLYKAALGQQEPTVLHYVGG</sequence>
<name>A0ABU5CK72_9BACI</name>
<gene>
    <name evidence="1" type="ORF">P5G51_016610</name>
</gene>
<dbReference type="RefSeq" id="WP_306067804.1">
    <property type="nucleotide sequence ID" value="NZ_JAROCA020000002.1"/>
</dbReference>
<evidence type="ECO:0000313" key="1">
    <source>
        <dbReference type="EMBL" id="MDY0406762.1"/>
    </source>
</evidence>
<proteinExistence type="predicted"/>